<evidence type="ECO:0000313" key="1">
    <source>
        <dbReference type="EMBL" id="WWX24558.1"/>
    </source>
</evidence>
<protein>
    <recommendedName>
        <fullName evidence="3">DNA methylase N-4/N-6 domain-containing protein</fullName>
    </recommendedName>
</protein>
<evidence type="ECO:0000313" key="2">
    <source>
        <dbReference type="Proteomes" id="UP001385389"/>
    </source>
</evidence>
<sequence>MIFDFFSGTATLGVASNTLGRKFKMVEYGFRNHIAT</sequence>
<dbReference type="RefSeq" id="WP_338670227.1">
    <property type="nucleotide sequence ID" value="NZ_CP146609.1"/>
</dbReference>
<evidence type="ECO:0008006" key="3">
    <source>
        <dbReference type="Google" id="ProtNLM"/>
    </source>
</evidence>
<dbReference type="EMBL" id="CP146609">
    <property type="protein sequence ID" value="WWX24558.1"/>
    <property type="molecule type" value="Genomic_DNA"/>
</dbReference>
<keyword evidence="2" id="KW-1185">Reference proteome</keyword>
<proteinExistence type="predicted"/>
<organism evidence="1 2">
    <name type="scientific">Pseudodesulfovibrio methanolicus</name>
    <dbReference type="NCBI Taxonomy" id="3126690"/>
    <lineage>
        <taxon>Bacteria</taxon>
        <taxon>Pseudomonadati</taxon>
        <taxon>Thermodesulfobacteriota</taxon>
        <taxon>Desulfovibrionia</taxon>
        <taxon>Desulfovibrionales</taxon>
        <taxon>Desulfovibrionaceae</taxon>
    </lineage>
</organism>
<name>A0ABZ2J702_9BACT</name>
<accession>A0ABZ2J702</accession>
<gene>
    <name evidence="1" type="ORF">V8V93_03130</name>
</gene>
<reference evidence="1 2" key="1">
    <citation type="submission" date="2024-03" db="EMBL/GenBank/DDBJ databases">
        <title>Phenotype and Genome Characterization of a Sulfate-Reducing Bacterium Pseudodesulfovibrio sp. strain 5S69, isolated from Petroleum Reservoir in Tatarstan (Russia).</title>
        <authorList>
            <person name="Bidzhieva S.K."/>
            <person name="Kadnikov V."/>
            <person name="Tourova T.P."/>
            <person name="Samigullina S.R."/>
            <person name="Sokolova D.S."/>
            <person name="Poltaraus A.B."/>
            <person name="Avtukh A.N."/>
            <person name="Tereshina V.M."/>
            <person name="Mardanov A.V."/>
            <person name="Nazina T.N."/>
        </authorList>
    </citation>
    <scope>NUCLEOTIDE SEQUENCE [LARGE SCALE GENOMIC DNA]</scope>
    <source>
        <strain evidence="1 2">5S69</strain>
    </source>
</reference>
<dbReference type="Proteomes" id="UP001385389">
    <property type="component" value="Chromosome"/>
</dbReference>